<reference evidence="3 4" key="2">
    <citation type="journal article" date="2012" name="Int. J. Syst. Evol. Microbiol.">
        <title>Magnetococcus marinus gen. nov., sp. nov., a marine, magnetotactic bacterium that represents a novel lineage (Magnetococcaceae fam. nov.; Magnetococcales ord. nov.) at the base of the Alphaproteobacteria.</title>
        <authorList>
            <person name="Bazylinski D.A."/>
            <person name="Williams T.J."/>
            <person name="Lefevre C.T."/>
            <person name="Berg R.J."/>
            <person name="Zhang C.L."/>
            <person name="Bowser S.S."/>
            <person name="Dean A.J."/>
            <person name="Beveridge T.J."/>
        </authorList>
    </citation>
    <scope>NUCLEOTIDE SEQUENCE [LARGE SCALE GENOMIC DNA]</scope>
    <source>
        <strain evidence="4">ATCC BAA-1437 / JCM 17883 / MC-1</strain>
    </source>
</reference>
<feature type="transmembrane region" description="Helical" evidence="1">
    <location>
        <begin position="6"/>
        <end position="25"/>
    </location>
</feature>
<dbReference type="InterPro" id="IPR002541">
    <property type="entry name" value="Cyt_c_assembly"/>
</dbReference>
<proteinExistence type="predicted"/>
<keyword evidence="4" id="KW-1185">Reference proteome</keyword>
<feature type="transmembrane region" description="Helical" evidence="1">
    <location>
        <begin position="216"/>
        <end position="236"/>
    </location>
</feature>
<protein>
    <submittedName>
        <fullName evidence="3">Cytochrome c assembly protein</fullName>
    </submittedName>
</protein>
<evidence type="ECO:0000313" key="4">
    <source>
        <dbReference type="Proteomes" id="UP000002586"/>
    </source>
</evidence>
<dbReference type="RefSeq" id="WP_011714266.1">
    <property type="nucleotide sequence ID" value="NC_008576.1"/>
</dbReference>
<evidence type="ECO:0000256" key="1">
    <source>
        <dbReference type="SAM" id="Phobius"/>
    </source>
</evidence>
<dbReference type="HOGENOM" id="CLU_049710_1_0_5"/>
<dbReference type="GO" id="GO:0020037">
    <property type="term" value="F:heme binding"/>
    <property type="evidence" value="ECO:0007669"/>
    <property type="project" value="InterPro"/>
</dbReference>
<feature type="domain" description="Cytochrome c assembly protein" evidence="2">
    <location>
        <begin position="71"/>
        <end position="266"/>
    </location>
</feature>
<keyword evidence="1" id="KW-1133">Transmembrane helix</keyword>
<dbReference type="Pfam" id="PF01578">
    <property type="entry name" value="Cytochrom_C_asm"/>
    <property type="match status" value="1"/>
</dbReference>
<feature type="transmembrane region" description="Helical" evidence="1">
    <location>
        <begin position="37"/>
        <end position="61"/>
    </location>
</feature>
<evidence type="ECO:0000313" key="3">
    <source>
        <dbReference type="EMBL" id="ABK45167.1"/>
    </source>
</evidence>
<feature type="transmembrane region" description="Helical" evidence="1">
    <location>
        <begin position="127"/>
        <end position="150"/>
    </location>
</feature>
<keyword evidence="1" id="KW-0812">Transmembrane</keyword>
<dbReference type="InterPro" id="IPR052372">
    <property type="entry name" value="YpjD/HemX"/>
</dbReference>
<evidence type="ECO:0000259" key="2">
    <source>
        <dbReference type="Pfam" id="PF01578"/>
    </source>
</evidence>
<feature type="transmembrane region" description="Helical" evidence="1">
    <location>
        <begin position="180"/>
        <end position="204"/>
    </location>
</feature>
<dbReference type="PANTHER" id="PTHR38034:SF1">
    <property type="entry name" value="INNER MEMBRANE PROTEIN YPJD"/>
    <property type="match status" value="1"/>
</dbReference>
<dbReference type="eggNOG" id="COG4137">
    <property type="taxonomic scope" value="Bacteria"/>
</dbReference>
<dbReference type="KEGG" id="mgm:Mmc1_2671"/>
<dbReference type="Proteomes" id="UP000002586">
    <property type="component" value="Chromosome"/>
</dbReference>
<feature type="transmembrane region" description="Helical" evidence="1">
    <location>
        <begin position="93"/>
        <end position="112"/>
    </location>
</feature>
<dbReference type="AlphaFoldDB" id="A0LB24"/>
<sequence>MPDLLYWLVVVGYSMAAFLVVRNHLRGIKEACLSSWWWGTTAWFVQCYLVVGALVAGHGLFSTGLGPSLFSISLVLGGFYLIGWRINRNEARAVGLVLLPMLVVVLLISKLLGDDGAGVRDIGDPLLVLHLALSLSAYGLFSIAVVLALLDAWQEHALKKKQFNGLFRVLPSLDKLEQDLFYMVAGGMGLLTLSILSGMAYTYQQLDQWFIFNHKVVFTWITWLVFGVLLVGHRAYGWRGRRAVRMTVWGYLFLVLAYVGVKFVAEYVLNRSVS</sequence>
<feature type="transmembrane region" description="Helical" evidence="1">
    <location>
        <begin position="248"/>
        <end position="269"/>
    </location>
</feature>
<keyword evidence="1" id="KW-0472">Membrane</keyword>
<reference evidence="4" key="1">
    <citation type="journal article" date="2009" name="Appl. Environ. Microbiol.">
        <title>Complete genome sequence of the chemolithoautotrophic marine magnetotactic coccus strain MC-1.</title>
        <authorList>
            <person name="Schubbe S."/>
            <person name="Williams T.J."/>
            <person name="Xie G."/>
            <person name="Kiss H.E."/>
            <person name="Brettin T.S."/>
            <person name="Martinez D."/>
            <person name="Ross C.A."/>
            <person name="Schuler D."/>
            <person name="Cox B.L."/>
            <person name="Nealson K.H."/>
            <person name="Bazylinski D.A."/>
        </authorList>
    </citation>
    <scope>NUCLEOTIDE SEQUENCE [LARGE SCALE GENOMIC DNA]</scope>
    <source>
        <strain evidence="4">ATCC BAA-1437 / JCM 17883 / MC-1</strain>
    </source>
</reference>
<dbReference type="EMBL" id="CP000471">
    <property type="protein sequence ID" value="ABK45167.1"/>
    <property type="molecule type" value="Genomic_DNA"/>
</dbReference>
<dbReference type="STRING" id="156889.Mmc1_2671"/>
<organism evidence="3 4">
    <name type="scientific">Magnetococcus marinus (strain ATCC BAA-1437 / JCM 17883 / MC-1)</name>
    <dbReference type="NCBI Taxonomy" id="156889"/>
    <lineage>
        <taxon>Bacteria</taxon>
        <taxon>Pseudomonadati</taxon>
        <taxon>Pseudomonadota</taxon>
        <taxon>Magnetococcia</taxon>
        <taxon>Magnetococcales</taxon>
        <taxon>Magnetococcaceae</taxon>
        <taxon>Magnetococcus</taxon>
    </lineage>
</organism>
<dbReference type="PANTHER" id="PTHR38034">
    <property type="entry name" value="INNER MEMBRANE PROTEIN YPJD"/>
    <property type="match status" value="1"/>
</dbReference>
<accession>A0LB24</accession>
<feature type="transmembrane region" description="Helical" evidence="1">
    <location>
        <begin position="67"/>
        <end position="86"/>
    </location>
</feature>
<gene>
    <name evidence="3" type="ordered locus">Mmc1_2671</name>
</gene>
<dbReference type="GO" id="GO:0017004">
    <property type="term" value="P:cytochrome complex assembly"/>
    <property type="evidence" value="ECO:0007669"/>
    <property type="project" value="InterPro"/>
</dbReference>
<name>A0LB24_MAGMM</name>
<dbReference type="OrthoDB" id="9780793at2"/>